<gene>
    <name evidence="2" type="ORF">BKA67DRAFT_541607</name>
</gene>
<dbReference type="InterPro" id="IPR000757">
    <property type="entry name" value="Beta-glucanase-like"/>
</dbReference>
<dbReference type="EMBL" id="JAGPXC010000011">
    <property type="protein sequence ID" value="KAH6645379.1"/>
    <property type="molecule type" value="Genomic_DNA"/>
</dbReference>
<dbReference type="Pfam" id="PF00722">
    <property type="entry name" value="Glyco_hydro_16"/>
    <property type="match status" value="1"/>
</dbReference>
<name>A0A9P8U8N2_9PEZI</name>
<sequence>MLKDQLPRISLAALAFPQISWSIPLASGACDCWQNKEDGLLFTSHTVIDFRSLADYVDSVPDVIDDHDANANAQATSAYFGTSAWSDFFNLQTWGTDDTPVKMINSRNNAYIQQDTEDSTYLTLRTHRSSEFQSAAEAESIVDDFTTVSMRMRARVHGDSGACAGFFTYKADEDSGVQHESDIEFLTVDSATTMHYTTHPEEENNNNDGEFSVAATLSNAWTDWQEHRLDWTQSATTFYVNGEQNGQLEHEVAQVPSYLIFNMWSWGNNEWEQEMDVGGTAYLDVQYIEIAYNTSGGSSTSCSNICFLG</sequence>
<protein>
    <submittedName>
        <fullName evidence="2">Concanavalin A-like lectin/glucanase domain-containing protein</fullName>
    </submittedName>
</protein>
<dbReference type="CDD" id="cd00413">
    <property type="entry name" value="Glyco_hydrolase_16"/>
    <property type="match status" value="1"/>
</dbReference>
<proteinExistence type="predicted"/>
<comment type="caution">
    <text evidence="2">The sequence shown here is derived from an EMBL/GenBank/DDBJ whole genome shotgun (WGS) entry which is preliminary data.</text>
</comment>
<organism evidence="2 3">
    <name type="scientific">Truncatella angustata</name>
    <dbReference type="NCBI Taxonomy" id="152316"/>
    <lineage>
        <taxon>Eukaryota</taxon>
        <taxon>Fungi</taxon>
        <taxon>Dikarya</taxon>
        <taxon>Ascomycota</taxon>
        <taxon>Pezizomycotina</taxon>
        <taxon>Sordariomycetes</taxon>
        <taxon>Xylariomycetidae</taxon>
        <taxon>Amphisphaeriales</taxon>
        <taxon>Sporocadaceae</taxon>
        <taxon>Truncatella</taxon>
    </lineage>
</organism>
<feature type="domain" description="GH16" evidence="1">
    <location>
        <begin position="92"/>
        <end position="296"/>
    </location>
</feature>
<keyword evidence="3" id="KW-1185">Reference proteome</keyword>
<dbReference type="RefSeq" id="XP_045951893.1">
    <property type="nucleotide sequence ID" value="XM_046100967.1"/>
</dbReference>
<dbReference type="PROSITE" id="PS51762">
    <property type="entry name" value="GH16_2"/>
    <property type="match status" value="1"/>
</dbReference>
<dbReference type="InterPro" id="IPR013320">
    <property type="entry name" value="ConA-like_dom_sf"/>
</dbReference>
<dbReference type="AlphaFoldDB" id="A0A9P8U8N2"/>
<reference evidence="2" key="1">
    <citation type="journal article" date="2021" name="Nat. Commun.">
        <title>Genetic determinants of endophytism in the Arabidopsis root mycobiome.</title>
        <authorList>
            <person name="Mesny F."/>
            <person name="Miyauchi S."/>
            <person name="Thiergart T."/>
            <person name="Pickel B."/>
            <person name="Atanasova L."/>
            <person name="Karlsson M."/>
            <person name="Huettel B."/>
            <person name="Barry K.W."/>
            <person name="Haridas S."/>
            <person name="Chen C."/>
            <person name="Bauer D."/>
            <person name="Andreopoulos W."/>
            <person name="Pangilinan J."/>
            <person name="LaButti K."/>
            <person name="Riley R."/>
            <person name="Lipzen A."/>
            <person name="Clum A."/>
            <person name="Drula E."/>
            <person name="Henrissat B."/>
            <person name="Kohler A."/>
            <person name="Grigoriev I.V."/>
            <person name="Martin F.M."/>
            <person name="Hacquard S."/>
        </authorList>
    </citation>
    <scope>NUCLEOTIDE SEQUENCE</scope>
    <source>
        <strain evidence="2">MPI-SDFR-AT-0073</strain>
    </source>
</reference>
<dbReference type="PANTHER" id="PTHR38121">
    <property type="entry name" value="GH16 DOMAIN-CONTAINING PROTEIN"/>
    <property type="match status" value="1"/>
</dbReference>
<dbReference type="PANTHER" id="PTHR38121:SF4">
    <property type="entry name" value="GH16 DOMAIN-CONTAINING PROTEIN-RELATED"/>
    <property type="match status" value="1"/>
</dbReference>
<dbReference type="PROSITE" id="PS51257">
    <property type="entry name" value="PROKAR_LIPOPROTEIN"/>
    <property type="match status" value="1"/>
</dbReference>
<dbReference type="GO" id="GO:0004553">
    <property type="term" value="F:hydrolase activity, hydrolyzing O-glycosyl compounds"/>
    <property type="evidence" value="ECO:0007669"/>
    <property type="project" value="InterPro"/>
</dbReference>
<dbReference type="GeneID" id="70129859"/>
<evidence type="ECO:0000313" key="3">
    <source>
        <dbReference type="Proteomes" id="UP000758603"/>
    </source>
</evidence>
<dbReference type="OrthoDB" id="4388755at2759"/>
<dbReference type="Proteomes" id="UP000758603">
    <property type="component" value="Unassembled WGS sequence"/>
</dbReference>
<dbReference type="SUPFAM" id="SSF49899">
    <property type="entry name" value="Concanavalin A-like lectins/glucanases"/>
    <property type="match status" value="1"/>
</dbReference>
<evidence type="ECO:0000313" key="2">
    <source>
        <dbReference type="EMBL" id="KAH6645379.1"/>
    </source>
</evidence>
<dbReference type="GO" id="GO:0005975">
    <property type="term" value="P:carbohydrate metabolic process"/>
    <property type="evidence" value="ECO:0007669"/>
    <property type="project" value="InterPro"/>
</dbReference>
<accession>A0A9P8U8N2</accession>
<evidence type="ECO:0000259" key="1">
    <source>
        <dbReference type="PROSITE" id="PS51762"/>
    </source>
</evidence>
<dbReference type="Gene3D" id="2.60.120.200">
    <property type="match status" value="1"/>
</dbReference>